<keyword evidence="2" id="KW-0255">Endonuclease</keyword>
<dbReference type="InterPro" id="IPR029060">
    <property type="entry name" value="PIN-like_dom_sf"/>
</dbReference>
<dbReference type="EMBL" id="VSRR010140281">
    <property type="protein sequence ID" value="MPD04279.1"/>
    <property type="molecule type" value="Genomic_DNA"/>
</dbReference>
<keyword evidence="1" id="KW-1133">Transmembrane helix</keyword>
<keyword evidence="1" id="KW-0472">Membrane</keyword>
<dbReference type="Proteomes" id="UP000324222">
    <property type="component" value="Unassembled WGS sequence"/>
</dbReference>
<dbReference type="GO" id="GO:0004519">
    <property type="term" value="F:endonuclease activity"/>
    <property type="evidence" value="ECO:0007669"/>
    <property type="project" value="UniProtKB-KW"/>
</dbReference>
<gene>
    <name evidence="2" type="primary">Gen1_1</name>
    <name evidence="2" type="ORF">E2C01_099958</name>
</gene>
<sequence length="109" mass="11935">MGVKGLWEMVSPTGELVCLAGFAGQAVAVDLAGWLVETQSLQLSHVMTRPHLRSVLFCSVFVVCVCVCVTSSFFFYTLWAFHGNLWAEGDTFCGTSYLKAHPLGNRCPE</sequence>
<evidence type="ECO:0000313" key="2">
    <source>
        <dbReference type="EMBL" id="MPD04279.1"/>
    </source>
</evidence>
<keyword evidence="2" id="KW-0540">Nuclease</keyword>
<evidence type="ECO:0000256" key="1">
    <source>
        <dbReference type="SAM" id="Phobius"/>
    </source>
</evidence>
<dbReference type="AlphaFoldDB" id="A0A5B7KGQ4"/>
<dbReference type="Gene3D" id="3.40.50.1010">
    <property type="entry name" value="5'-nuclease"/>
    <property type="match status" value="1"/>
</dbReference>
<proteinExistence type="predicted"/>
<keyword evidence="2" id="KW-0378">Hydrolase</keyword>
<feature type="transmembrane region" description="Helical" evidence="1">
    <location>
        <begin position="52"/>
        <end position="76"/>
    </location>
</feature>
<keyword evidence="3" id="KW-1185">Reference proteome</keyword>
<comment type="caution">
    <text evidence="2">The sequence shown here is derived from an EMBL/GenBank/DDBJ whole genome shotgun (WGS) entry which is preliminary data.</text>
</comment>
<keyword evidence="1" id="KW-0812">Transmembrane</keyword>
<dbReference type="OrthoDB" id="2959108at2759"/>
<reference evidence="2 3" key="1">
    <citation type="submission" date="2019-05" db="EMBL/GenBank/DDBJ databases">
        <title>Another draft genome of Portunus trituberculatus and its Hox gene families provides insights of decapod evolution.</title>
        <authorList>
            <person name="Jeong J.-H."/>
            <person name="Song I."/>
            <person name="Kim S."/>
            <person name="Choi T."/>
            <person name="Kim D."/>
            <person name="Ryu S."/>
            <person name="Kim W."/>
        </authorList>
    </citation>
    <scope>NUCLEOTIDE SEQUENCE [LARGE SCALE GENOMIC DNA]</scope>
    <source>
        <tissue evidence="2">Muscle</tissue>
    </source>
</reference>
<organism evidence="2 3">
    <name type="scientific">Portunus trituberculatus</name>
    <name type="common">Swimming crab</name>
    <name type="synonym">Neptunus trituberculatus</name>
    <dbReference type="NCBI Taxonomy" id="210409"/>
    <lineage>
        <taxon>Eukaryota</taxon>
        <taxon>Metazoa</taxon>
        <taxon>Ecdysozoa</taxon>
        <taxon>Arthropoda</taxon>
        <taxon>Crustacea</taxon>
        <taxon>Multicrustacea</taxon>
        <taxon>Malacostraca</taxon>
        <taxon>Eumalacostraca</taxon>
        <taxon>Eucarida</taxon>
        <taxon>Decapoda</taxon>
        <taxon>Pleocyemata</taxon>
        <taxon>Brachyura</taxon>
        <taxon>Eubrachyura</taxon>
        <taxon>Portunoidea</taxon>
        <taxon>Portunidae</taxon>
        <taxon>Portuninae</taxon>
        <taxon>Portunus</taxon>
    </lineage>
</organism>
<accession>A0A5B7KGQ4</accession>
<dbReference type="SUPFAM" id="SSF88723">
    <property type="entry name" value="PIN domain-like"/>
    <property type="match status" value="1"/>
</dbReference>
<name>A0A5B7KGQ4_PORTR</name>
<protein>
    <submittedName>
        <fullName evidence="2">Flap endonuclease GEN 1</fullName>
    </submittedName>
</protein>
<evidence type="ECO:0000313" key="3">
    <source>
        <dbReference type="Proteomes" id="UP000324222"/>
    </source>
</evidence>